<dbReference type="InterPro" id="IPR004087">
    <property type="entry name" value="KH_dom"/>
</dbReference>
<proteinExistence type="predicted"/>
<dbReference type="Gene3D" id="3.30.1370.10">
    <property type="entry name" value="K Homology domain, type 1"/>
    <property type="match status" value="1"/>
</dbReference>
<dbReference type="Pfam" id="PF00013">
    <property type="entry name" value="KH_1"/>
    <property type="match status" value="1"/>
</dbReference>
<dbReference type="InterPro" id="IPR004088">
    <property type="entry name" value="KH_dom_type_1"/>
</dbReference>
<evidence type="ECO:0000313" key="4">
    <source>
        <dbReference type="Proteomes" id="UP000024635"/>
    </source>
</evidence>
<evidence type="ECO:0000313" key="3">
    <source>
        <dbReference type="EMBL" id="EYB97042.1"/>
    </source>
</evidence>
<feature type="domain" description="K Homology" evidence="2">
    <location>
        <begin position="37"/>
        <end position="106"/>
    </location>
</feature>
<sequence length="139" mass="15742">MLSSHLSFRSRPDGAVAQSVYLFEKDYTHQLMSAVVRVVDITNLIDRRHIGMFIGKKGCNLKKIETETKVIVQIEKGDEENTVKVRLTGLPLAVEAAQIEVYELALQILRQSFCHSTKVPNRFVGPLIGKYSFLILFCM</sequence>
<name>A0A016T308_9BILA</name>
<accession>A0A016T308</accession>
<dbReference type="InterPro" id="IPR036612">
    <property type="entry name" value="KH_dom_type_1_sf"/>
</dbReference>
<organism evidence="3 4">
    <name type="scientific">Ancylostoma ceylanicum</name>
    <dbReference type="NCBI Taxonomy" id="53326"/>
    <lineage>
        <taxon>Eukaryota</taxon>
        <taxon>Metazoa</taxon>
        <taxon>Ecdysozoa</taxon>
        <taxon>Nematoda</taxon>
        <taxon>Chromadorea</taxon>
        <taxon>Rhabditida</taxon>
        <taxon>Rhabditina</taxon>
        <taxon>Rhabditomorpha</taxon>
        <taxon>Strongyloidea</taxon>
        <taxon>Ancylostomatidae</taxon>
        <taxon>Ancylostomatinae</taxon>
        <taxon>Ancylostoma</taxon>
    </lineage>
</organism>
<keyword evidence="4" id="KW-1185">Reference proteome</keyword>
<evidence type="ECO:0000259" key="2">
    <source>
        <dbReference type="SMART" id="SM00322"/>
    </source>
</evidence>
<protein>
    <recommendedName>
        <fullName evidence="2">K Homology domain-containing protein</fullName>
    </recommendedName>
</protein>
<keyword evidence="1" id="KW-0694">RNA-binding</keyword>
<reference evidence="4" key="1">
    <citation type="journal article" date="2015" name="Nat. Genet.">
        <title>The genome and transcriptome of the zoonotic hookworm Ancylostoma ceylanicum identify infection-specific gene families.</title>
        <authorList>
            <person name="Schwarz E.M."/>
            <person name="Hu Y."/>
            <person name="Antoshechkin I."/>
            <person name="Miller M.M."/>
            <person name="Sternberg P.W."/>
            <person name="Aroian R.V."/>
        </authorList>
    </citation>
    <scope>NUCLEOTIDE SEQUENCE</scope>
    <source>
        <strain evidence="4">HY135</strain>
    </source>
</reference>
<dbReference type="SUPFAM" id="SSF54791">
    <property type="entry name" value="Eukaryotic type KH-domain (KH-domain type I)"/>
    <property type="match status" value="1"/>
</dbReference>
<dbReference type="PROSITE" id="PS50084">
    <property type="entry name" value="KH_TYPE_1"/>
    <property type="match status" value="1"/>
</dbReference>
<dbReference type="SMART" id="SM00322">
    <property type="entry name" value="KH"/>
    <property type="match status" value="1"/>
</dbReference>
<dbReference type="AlphaFoldDB" id="A0A016T308"/>
<dbReference type="GO" id="GO:0003723">
    <property type="term" value="F:RNA binding"/>
    <property type="evidence" value="ECO:0007669"/>
    <property type="project" value="UniProtKB-UniRule"/>
</dbReference>
<dbReference type="Proteomes" id="UP000024635">
    <property type="component" value="Unassembled WGS sequence"/>
</dbReference>
<comment type="caution">
    <text evidence="3">The sequence shown here is derived from an EMBL/GenBank/DDBJ whole genome shotgun (WGS) entry which is preliminary data.</text>
</comment>
<dbReference type="STRING" id="53326.A0A016T308"/>
<dbReference type="EMBL" id="JARK01001479">
    <property type="protein sequence ID" value="EYB97042.1"/>
    <property type="molecule type" value="Genomic_DNA"/>
</dbReference>
<evidence type="ECO:0000256" key="1">
    <source>
        <dbReference type="PROSITE-ProRule" id="PRU00117"/>
    </source>
</evidence>
<gene>
    <name evidence="3" type="primary">Acey_s0143.g2356</name>
    <name evidence="3" type="ORF">Y032_0143g2356</name>
</gene>
<dbReference type="OrthoDB" id="9995375at2759"/>